<evidence type="ECO:0000256" key="4">
    <source>
        <dbReference type="ARBA" id="ARBA00022759"/>
    </source>
</evidence>
<dbReference type="PANTHER" id="PTHR46986">
    <property type="entry name" value="ENDORIBONUCLEASE YBEY, CHLOROPLASTIC"/>
    <property type="match status" value="1"/>
</dbReference>
<dbReference type="GO" id="GO:0004521">
    <property type="term" value="F:RNA endonuclease activity"/>
    <property type="evidence" value="ECO:0007669"/>
    <property type="project" value="UniProtKB-UniRule"/>
</dbReference>
<protein>
    <recommendedName>
        <fullName evidence="7">Endoribonuclease YbeY</fullName>
        <ecNumber evidence="7">3.1.-.-</ecNumber>
    </recommendedName>
</protein>
<comment type="caution">
    <text evidence="9">The sequence shown here is derived from an EMBL/GenBank/DDBJ whole genome shotgun (WGS) entry which is preliminary data.</text>
</comment>
<dbReference type="Gene3D" id="3.40.390.30">
    <property type="entry name" value="Metalloproteases ('zincins'), catalytic domain"/>
    <property type="match status" value="1"/>
</dbReference>
<dbReference type="InterPro" id="IPR002036">
    <property type="entry name" value="YbeY"/>
</dbReference>
<dbReference type="AlphaFoldDB" id="A0A5C4MWK0"/>
<dbReference type="GO" id="GO:0006364">
    <property type="term" value="P:rRNA processing"/>
    <property type="evidence" value="ECO:0007669"/>
    <property type="project" value="UniProtKB-UniRule"/>
</dbReference>
<gene>
    <name evidence="7 9" type="primary">ybeY</name>
    <name evidence="9" type="ORF">FHG66_12375</name>
</gene>
<keyword evidence="6 7" id="KW-0862">Zinc</keyword>
<evidence type="ECO:0000313" key="9">
    <source>
        <dbReference type="EMBL" id="TNC48960.1"/>
    </source>
</evidence>
<keyword evidence="7" id="KW-0690">Ribosome biogenesis</keyword>
<dbReference type="InterPro" id="IPR020549">
    <property type="entry name" value="YbeY_CS"/>
</dbReference>
<keyword evidence="10" id="KW-1185">Reference proteome</keyword>
<evidence type="ECO:0000256" key="2">
    <source>
        <dbReference type="ARBA" id="ARBA00022722"/>
    </source>
</evidence>
<dbReference type="RefSeq" id="WP_139077206.1">
    <property type="nucleotide sequence ID" value="NZ_VDFU01000014.1"/>
</dbReference>
<evidence type="ECO:0000256" key="6">
    <source>
        <dbReference type="ARBA" id="ARBA00022833"/>
    </source>
</evidence>
<keyword evidence="2 7" id="KW-0540">Nuclease</keyword>
<dbReference type="EC" id="3.1.-.-" evidence="7"/>
<comment type="cofactor">
    <cofactor evidence="7">
        <name>Zn(2+)</name>
        <dbReference type="ChEBI" id="CHEBI:29105"/>
    </cofactor>
    <text evidence="7">Binds 1 zinc ion.</text>
</comment>
<comment type="function">
    <text evidence="7">Single strand-specific metallo-endoribonuclease involved in late-stage 70S ribosome quality control and in maturation of the 3' terminus of the 16S rRNA.</text>
</comment>
<evidence type="ECO:0000256" key="3">
    <source>
        <dbReference type="ARBA" id="ARBA00022723"/>
    </source>
</evidence>
<feature type="compositionally biased region" description="Basic and acidic residues" evidence="8">
    <location>
        <begin position="76"/>
        <end position="86"/>
    </location>
</feature>
<evidence type="ECO:0000313" key="10">
    <source>
        <dbReference type="Proteomes" id="UP000305887"/>
    </source>
</evidence>
<reference evidence="9 10" key="1">
    <citation type="submission" date="2019-06" db="EMBL/GenBank/DDBJ databases">
        <title>YIM 131921 draft genome.</title>
        <authorList>
            <person name="Jiang L."/>
        </authorList>
    </citation>
    <scope>NUCLEOTIDE SEQUENCE [LARGE SCALE GENOMIC DNA]</scope>
    <source>
        <strain evidence="9 10">YIM 131921</strain>
    </source>
</reference>
<keyword evidence="7" id="KW-0963">Cytoplasm</keyword>
<accession>A0A5C4MWK0</accession>
<keyword evidence="3 7" id="KW-0479">Metal-binding</keyword>
<comment type="subcellular location">
    <subcellularLocation>
        <location evidence="7">Cytoplasm</location>
    </subcellularLocation>
</comment>
<dbReference type="GO" id="GO:0005737">
    <property type="term" value="C:cytoplasm"/>
    <property type="evidence" value="ECO:0007669"/>
    <property type="project" value="UniProtKB-SubCell"/>
</dbReference>
<dbReference type="Pfam" id="PF02130">
    <property type="entry name" value="YbeY"/>
    <property type="match status" value="1"/>
</dbReference>
<feature type="region of interest" description="Disordered" evidence="8">
    <location>
        <begin position="66"/>
        <end position="97"/>
    </location>
</feature>
<dbReference type="HAMAP" id="MF_00009">
    <property type="entry name" value="Endoribonucl_YbeY"/>
    <property type="match status" value="1"/>
</dbReference>
<dbReference type="OrthoDB" id="9807740at2"/>
<dbReference type="GO" id="GO:0004222">
    <property type="term" value="F:metalloendopeptidase activity"/>
    <property type="evidence" value="ECO:0007669"/>
    <property type="project" value="InterPro"/>
</dbReference>
<organism evidence="9 10">
    <name type="scientific">Rubellimicrobium rubrum</name>
    <dbReference type="NCBI Taxonomy" id="2585369"/>
    <lineage>
        <taxon>Bacteria</taxon>
        <taxon>Pseudomonadati</taxon>
        <taxon>Pseudomonadota</taxon>
        <taxon>Alphaproteobacteria</taxon>
        <taxon>Rhodobacterales</taxon>
        <taxon>Roseobacteraceae</taxon>
        <taxon>Rubellimicrobium</taxon>
    </lineage>
</organism>
<dbReference type="SUPFAM" id="SSF55486">
    <property type="entry name" value="Metalloproteases ('zincins'), catalytic domain"/>
    <property type="match status" value="1"/>
</dbReference>
<evidence type="ECO:0000256" key="5">
    <source>
        <dbReference type="ARBA" id="ARBA00022801"/>
    </source>
</evidence>
<dbReference type="PANTHER" id="PTHR46986:SF1">
    <property type="entry name" value="ENDORIBONUCLEASE YBEY, CHLOROPLASTIC"/>
    <property type="match status" value="1"/>
</dbReference>
<keyword evidence="4 7" id="KW-0255">Endonuclease</keyword>
<sequence length="183" mass="19927">MTDDPLVETLAEDHRWEVLGLEDLAERSCRATLVRLGLEPAAYEISLLACNDKRIAELNEDFRGKPQPTNVLSWPSDERGADKAGEMPHLPPPEPPMPVGLGDIAIAYETCAREAREAGKSLEDHAAHLLVHGTLHLLGFDHERDGDADLMEGLETEILRELGLADPYAPGAEGAAMTRMSDG</sequence>
<evidence type="ECO:0000256" key="8">
    <source>
        <dbReference type="SAM" id="MobiDB-lite"/>
    </source>
</evidence>
<evidence type="ECO:0000256" key="7">
    <source>
        <dbReference type="HAMAP-Rule" id="MF_00009"/>
    </source>
</evidence>
<dbReference type="GO" id="GO:0008270">
    <property type="term" value="F:zinc ion binding"/>
    <property type="evidence" value="ECO:0007669"/>
    <property type="project" value="UniProtKB-UniRule"/>
</dbReference>
<feature type="binding site" evidence="7">
    <location>
        <position position="142"/>
    </location>
    <ligand>
        <name>Zn(2+)</name>
        <dbReference type="ChEBI" id="CHEBI:29105"/>
        <note>catalytic</note>
    </ligand>
</feature>
<name>A0A5C4MWK0_9RHOB</name>
<dbReference type="NCBIfam" id="TIGR00043">
    <property type="entry name" value="rRNA maturation RNase YbeY"/>
    <property type="match status" value="1"/>
</dbReference>
<keyword evidence="5 7" id="KW-0378">Hydrolase</keyword>
<keyword evidence="7" id="KW-0698">rRNA processing</keyword>
<evidence type="ECO:0000256" key="1">
    <source>
        <dbReference type="ARBA" id="ARBA00010875"/>
    </source>
</evidence>
<dbReference type="EMBL" id="VDFU01000014">
    <property type="protein sequence ID" value="TNC48960.1"/>
    <property type="molecule type" value="Genomic_DNA"/>
</dbReference>
<dbReference type="PROSITE" id="PS01306">
    <property type="entry name" value="UPF0054"/>
    <property type="match status" value="1"/>
</dbReference>
<feature type="binding site" evidence="7">
    <location>
        <position position="132"/>
    </location>
    <ligand>
        <name>Zn(2+)</name>
        <dbReference type="ChEBI" id="CHEBI:29105"/>
        <note>catalytic</note>
    </ligand>
</feature>
<proteinExistence type="inferred from homology"/>
<dbReference type="Proteomes" id="UP000305887">
    <property type="component" value="Unassembled WGS sequence"/>
</dbReference>
<feature type="binding site" evidence="7">
    <location>
        <position position="136"/>
    </location>
    <ligand>
        <name>Zn(2+)</name>
        <dbReference type="ChEBI" id="CHEBI:29105"/>
        <note>catalytic</note>
    </ligand>
</feature>
<dbReference type="InterPro" id="IPR023091">
    <property type="entry name" value="MetalPrtase_cat_dom_sf_prd"/>
</dbReference>
<comment type="similarity">
    <text evidence="1 7">Belongs to the endoribonuclease YbeY family.</text>
</comment>